<evidence type="ECO:0000256" key="8">
    <source>
        <dbReference type="SAM" id="MobiDB-lite"/>
    </source>
</evidence>
<keyword evidence="12" id="KW-1185">Reference proteome</keyword>
<dbReference type="Gramene" id="QL02p030564:mrna">
    <property type="protein sequence ID" value="QL02p030564:mrna"/>
    <property type="gene ID" value="QL02p030564"/>
</dbReference>
<keyword evidence="3 7" id="KW-0645">Protease</keyword>
<dbReference type="PANTHER" id="PTHR11757:SF19">
    <property type="entry name" value="PROLYL ENDOPEPTIDASE-LIKE"/>
    <property type="match status" value="1"/>
</dbReference>
<comment type="catalytic activity">
    <reaction evidence="1">
        <text>Hydrolysis of Pro-|-Xaa &gt;&gt; Ala-|-Xaa in oligopeptides.</text>
        <dbReference type="EC" id="3.4.21.26"/>
    </reaction>
</comment>
<dbReference type="Gene3D" id="2.130.10.120">
    <property type="entry name" value="Prolyl oligopeptidase, N-terminal domain"/>
    <property type="match status" value="1"/>
</dbReference>
<keyword evidence="5 7" id="KW-0720">Serine protease</keyword>
<dbReference type="PANTHER" id="PTHR11757">
    <property type="entry name" value="PROTEASE FAMILY S9A OLIGOPEPTIDASE"/>
    <property type="match status" value="1"/>
</dbReference>
<reference evidence="12" key="1">
    <citation type="journal article" date="2016" name="G3 (Bethesda)">
        <title>First Draft Assembly and Annotation of the Genome of a California Endemic Oak Quercus lobata Nee (Fagaceae).</title>
        <authorList>
            <person name="Sork V.L."/>
            <person name="Fitz-Gibbon S.T."/>
            <person name="Puiu D."/>
            <person name="Crepeau M."/>
            <person name="Gugger P.F."/>
            <person name="Sherman R."/>
            <person name="Stevens K."/>
            <person name="Langley C.H."/>
            <person name="Pellegrini M."/>
            <person name="Salzberg S.L."/>
        </authorList>
    </citation>
    <scope>NUCLEOTIDE SEQUENCE [LARGE SCALE GENOMIC DNA]</scope>
    <source>
        <strain evidence="12">cv. SW786</strain>
    </source>
</reference>
<evidence type="ECO:0000256" key="4">
    <source>
        <dbReference type="ARBA" id="ARBA00022801"/>
    </source>
</evidence>
<name>A0A7N2KVF7_QUELO</name>
<dbReference type="Proteomes" id="UP000594261">
    <property type="component" value="Chromosome 2"/>
</dbReference>
<evidence type="ECO:0000256" key="1">
    <source>
        <dbReference type="ARBA" id="ARBA00001070"/>
    </source>
</evidence>
<dbReference type="GO" id="GO:0004252">
    <property type="term" value="F:serine-type endopeptidase activity"/>
    <property type="evidence" value="ECO:0007669"/>
    <property type="project" value="UniProtKB-UniRule"/>
</dbReference>
<dbReference type="FunFam" id="3.40.50.1820:FF:000005">
    <property type="entry name" value="Prolyl endopeptidase"/>
    <property type="match status" value="1"/>
</dbReference>
<dbReference type="InterPro" id="IPR051543">
    <property type="entry name" value="Serine_Peptidase_S9A"/>
</dbReference>
<feature type="domain" description="Peptidase S9 prolyl oligopeptidase catalytic" evidence="9">
    <location>
        <begin position="464"/>
        <end position="658"/>
    </location>
</feature>
<dbReference type="EC" id="3.4.21.-" evidence="7"/>
<dbReference type="GO" id="GO:0005829">
    <property type="term" value="C:cytosol"/>
    <property type="evidence" value="ECO:0007669"/>
    <property type="project" value="TreeGrafter"/>
</dbReference>
<evidence type="ECO:0000256" key="7">
    <source>
        <dbReference type="RuleBase" id="RU368024"/>
    </source>
</evidence>
<feature type="domain" description="Peptidase S9A N-terminal" evidence="10">
    <location>
        <begin position="5"/>
        <end position="55"/>
    </location>
</feature>
<sequence>MVKPPKLNKENHVIEMFGDKREDPYYWLRNLSSPEFKSYLGRESRYTQFRYTQFKSYLERENLYSQFMMSDSKFFEDDLYKEMKGKMNIEDDGDEIVGERRRPKYYHQRWSPMGKNAAGFNMGSSFELYYKPEADANDFEGNEIFTISIFDRTEHTVETLEGVTDSFEWVNEEALVYIALEKKTLRPYKAYLHILGTEQASDTPLYEEEDDKFSLNVRASESKKFLFVTSVSKTTSFNFYLDVSKHDVSKHEYRLEVLTPREDGIDTYVSHRGNHFFIVRRTDEYFNSEVVACLLDKTAETIVLPHRERIKIQDIELFKDHLVVYERVNGLPIVTIYGLPNVEEPVMRLQHCVHVQFDDPTYFVERLGSEFNSSFLQLRYSTLKTPPLEYEVDMKTGNKVKKNEKVLENFDASNYVIERKWANAQDGTEIPISIVYHQDLVKLDGSAPLLLTGYGSYETCTEPHFEESRLSLLDRGFIYAIAHIRGGGEMGRKWYENGKLLKKENTFTDFIHCAEYLTENKYCSKEKLSIIGGSAGGLLIGVVLNMRPDLFKVAVAEVPFVDVLTTMLDPTIPMTTLEWEEWGDPREEGFYKYMKSYSPVDNVKATNYPNILVTTGFNDTRVLCSEPTKFVAKLRDRKTDDNLLLFKCDFHAGHLPKSSSDVSSEGEEDASYKRKSRTPPNESFSYDEEHHHKRRYKSPPRRGLRNDVMSKVLNQICKSPFMIEVTILPRRFHQLTFTIYNGRTDLVEHVTHFNQRMTVHFKDEILMCKVFPSSLGPVAMK</sequence>
<evidence type="ECO:0000313" key="12">
    <source>
        <dbReference type="Proteomes" id="UP000594261"/>
    </source>
</evidence>
<organism evidence="11 12">
    <name type="scientific">Quercus lobata</name>
    <name type="common">Valley oak</name>
    <dbReference type="NCBI Taxonomy" id="97700"/>
    <lineage>
        <taxon>Eukaryota</taxon>
        <taxon>Viridiplantae</taxon>
        <taxon>Streptophyta</taxon>
        <taxon>Embryophyta</taxon>
        <taxon>Tracheophyta</taxon>
        <taxon>Spermatophyta</taxon>
        <taxon>Magnoliopsida</taxon>
        <taxon>eudicotyledons</taxon>
        <taxon>Gunneridae</taxon>
        <taxon>Pentapetalae</taxon>
        <taxon>rosids</taxon>
        <taxon>fabids</taxon>
        <taxon>Fagales</taxon>
        <taxon>Fagaceae</taxon>
        <taxon>Quercus</taxon>
    </lineage>
</organism>
<dbReference type="InterPro" id="IPR023302">
    <property type="entry name" value="Pept_S9A_N"/>
</dbReference>
<evidence type="ECO:0000259" key="9">
    <source>
        <dbReference type="Pfam" id="PF00326"/>
    </source>
</evidence>
<dbReference type="SUPFAM" id="SSF50993">
    <property type="entry name" value="Peptidase/esterase 'gauge' domain"/>
    <property type="match status" value="1"/>
</dbReference>
<dbReference type="AlphaFoldDB" id="A0A7N2KVF7"/>
<evidence type="ECO:0000259" key="10">
    <source>
        <dbReference type="Pfam" id="PF02897"/>
    </source>
</evidence>
<dbReference type="Gene3D" id="3.40.50.1820">
    <property type="entry name" value="alpha/beta hydrolase"/>
    <property type="match status" value="2"/>
</dbReference>
<comment type="similarity">
    <text evidence="2 7">Belongs to the peptidase S9A family.</text>
</comment>
<evidence type="ECO:0000256" key="2">
    <source>
        <dbReference type="ARBA" id="ARBA00005228"/>
    </source>
</evidence>
<comment type="function">
    <text evidence="6">Serine peptidase whose precise substrate specificity remains unclear. Does not cleave peptides after a arginine or lysine residue. Regulates trans-Golgi network morphology and sorting by regulating the membrane binding of the AP-1 complex. May play a role in the regulation of synaptic vesicle exocytosis.</text>
</comment>
<dbReference type="InParanoid" id="A0A7N2KVF7"/>
<keyword evidence="4 7" id="KW-0378">Hydrolase</keyword>
<protein>
    <recommendedName>
        <fullName evidence="7">Prolyl endopeptidase</fullName>
        <ecNumber evidence="7">3.4.21.-</ecNumber>
    </recommendedName>
</protein>
<dbReference type="GO" id="GO:0006508">
    <property type="term" value="P:proteolysis"/>
    <property type="evidence" value="ECO:0007669"/>
    <property type="project" value="UniProtKB-KW"/>
</dbReference>
<feature type="region of interest" description="Disordered" evidence="8">
    <location>
        <begin position="656"/>
        <end position="704"/>
    </location>
</feature>
<dbReference type="Pfam" id="PF02897">
    <property type="entry name" value="Peptidase_S9_N"/>
    <property type="match status" value="2"/>
</dbReference>
<dbReference type="PRINTS" id="PR00862">
    <property type="entry name" value="PROLIGOPTASE"/>
</dbReference>
<dbReference type="InterPro" id="IPR001375">
    <property type="entry name" value="Peptidase_S9_cat"/>
</dbReference>
<dbReference type="InterPro" id="IPR002470">
    <property type="entry name" value="Peptidase_S9A"/>
</dbReference>
<evidence type="ECO:0000256" key="6">
    <source>
        <dbReference type="ARBA" id="ARBA00045448"/>
    </source>
</evidence>
<dbReference type="Pfam" id="PF00326">
    <property type="entry name" value="Peptidase_S9"/>
    <property type="match status" value="1"/>
</dbReference>
<evidence type="ECO:0000313" key="11">
    <source>
        <dbReference type="EnsemblPlants" id="QL02p030564:mrna"/>
    </source>
</evidence>
<dbReference type="InterPro" id="IPR029058">
    <property type="entry name" value="AB_hydrolase_fold"/>
</dbReference>
<evidence type="ECO:0000256" key="3">
    <source>
        <dbReference type="ARBA" id="ARBA00022670"/>
    </source>
</evidence>
<reference evidence="11" key="2">
    <citation type="submission" date="2021-01" db="UniProtKB">
        <authorList>
            <consortium name="EnsemblPlants"/>
        </authorList>
    </citation>
    <scope>IDENTIFICATION</scope>
</reference>
<accession>A0A7N2KVF7</accession>
<dbReference type="SUPFAM" id="SSF53474">
    <property type="entry name" value="alpha/beta-Hydrolases"/>
    <property type="match status" value="1"/>
</dbReference>
<feature type="compositionally biased region" description="Basic residues" evidence="8">
    <location>
        <begin position="691"/>
        <end position="703"/>
    </location>
</feature>
<evidence type="ECO:0000256" key="5">
    <source>
        <dbReference type="ARBA" id="ARBA00022825"/>
    </source>
</evidence>
<feature type="domain" description="Peptidase S9A N-terminal" evidence="10">
    <location>
        <begin position="137"/>
        <end position="400"/>
    </location>
</feature>
<proteinExistence type="inferred from homology"/>
<dbReference type="EnsemblPlants" id="QL02p030564:mrna">
    <property type="protein sequence ID" value="QL02p030564:mrna"/>
    <property type="gene ID" value="QL02p030564"/>
</dbReference>